<evidence type="ECO:0000259" key="1">
    <source>
        <dbReference type="Pfam" id="PF14529"/>
    </source>
</evidence>
<comment type="caution">
    <text evidence="2">The sequence shown here is derived from an EMBL/GenBank/DDBJ whole genome shotgun (WGS) entry which is preliminary data.</text>
</comment>
<dbReference type="Gene3D" id="3.60.10.10">
    <property type="entry name" value="Endonuclease/exonuclease/phosphatase"/>
    <property type="match status" value="1"/>
</dbReference>
<evidence type="ECO:0000313" key="3">
    <source>
        <dbReference type="Proteomes" id="UP000299102"/>
    </source>
</evidence>
<dbReference type="InterPro" id="IPR005135">
    <property type="entry name" value="Endo/exonuclease/phosphatase"/>
</dbReference>
<accession>A0A4C1ZEQ9</accession>
<dbReference type="Pfam" id="PF14529">
    <property type="entry name" value="Exo_endo_phos_2"/>
    <property type="match status" value="1"/>
</dbReference>
<gene>
    <name evidence="2" type="ORF">EVAR_51206_1</name>
</gene>
<dbReference type="Proteomes" id="UP000299102">
    <property type="component" value="Unassembled WGS sequence"/>
</dbReference>
<protein>
    <submittedName>
        <fullName evidence="2">Retrovirus-related Pol polyprotein from type-1 retrotransposable element R1</fullName>
    </submittedName>
</protein>
<feature type="domain" description="Endonuclease/exonuclease/phosphatase" evidence="1">
    <location>
        <begin position="114"/>
        <end position="232"/>
    </location>
</feature>
<dbReference type="InterPro" id="IPR036691">
    <property type="entry name" value="Endo/exonu/phosph_ase_sf"/>
</dbReference>
<dbReference type="SUPFAM" id="SSF56219">
    <property type="entry name" value="DNase I-like"/>
    <property type="match status" value="1"/>
</dbReference>
<name>A0A4C1ZEQ9_EUMVA</name>
<keyword evidence="3" id="KW-1185">Reference proteome</keyword>
<dbReference type="OrthoDB" id="411871at2759"/>
<sequence>METGDAPTEVDTKTILMIQANLQRSKVATAELLQLATEKGISIALVQEPYVGNQGILKQNPGTKVIQCTVGRQKPVKAAIIVFGDKVEVLHDPQLVTETESAVLLKIGRMKLGIISIYFEGDEDIEPYIIRTKKACKNLGTENLIIAGDINAWSHWWGSQREDRRGQAYRDFLDEMGFHILNTGSTPTFETYRGDRICSSIVDVTACSSPLIGRVENWRVDRTATTSDHNAIVFNLRLSGPIKPMEPITTRRYNTNKADWTEFCLQLRNTLQKYGIAEKVERTKRPEDLEANSREYIAAIQEVCEEIFPKIGQRKTKRIPWWTAELSALKRRLAQKRRIRNAAPTRKKAVIEDYLTAKTIYTQKAEIAQTESWKEYCTTQDKESMWDKVYRVIRNKKGRLPDTLLRNSEGKTLSPHESAKLLANTFYPDDSVSTDMPFHIRTRERIEDKPVEDLRLSEDDPPFTRVELKAVLRELNPKKAPGPDGLTADICIAAIESEMEVFLAIANKCLELAYFPTHWKTAHVVIIPKPGKRITPSLNPTGR</sequence>
<evidence type="ECO:0000313" key="2">
    <source>
        <dbReference type="EMBL" id="GBP85087.1"/>
    </source>
</evidence>
<dbReference type="STRING" id="151549.A0A4C1ZEQ9"/>
<dbReference type="GO" id="GO:0003824">
    <property type="term" value="F:catalytic activity"/>
    <property type="evidence" value="ECO:0007669"/>
    <property type="project" value="InterPro"/>
</dbReference>
<dbReference type="PANTHER" id="PTHR19446">
    <property type="entry name" value="REVERSE TRANSCRIPTASES"/>
    <property type="match status" value="1"/>
</dbReference>
<organism evidence="2 3">
    <name type="scientific">Eumeta variegata</name>
    <name type="common">Bagworm moth</name>
    <name type="synonym">Eumeta japonica</name>
    <dbReference type="NCBI Taxonomy" id="151549"/>
    <lineage>
        <taxon>Eukaryota</taxon>
        <taxon>Metazoa</taxon>
        <taxon>Ecdysozoa</taxon>
        <taxon>Arthropoda</taxon>
        <taxon>Hexapoda</taxon>
        <taxon>Insecta</taxon>
        <taxon>Pterygota</taxon>
        <taxon>Neoptera</taxon>
        <taxon>Endopterygota</taxon>
        <taxon>Lepidoptera</taxon>
        <taxon>Glossata</taxon>
        <taxon>Ditrysia</taxon>
        <taxon>Tineoidea</taxon>
        <taxon>Psychidae</taxon>
        <taxon>Oiketicinae</taxon>
        <taxon>Eumeta</taxon>
    </lineage>
</organism>
<dbReference type="CDD" id="cd09077">
    <property type="entry name" value="R1-I-EN"/>
    <property type="match status" value="1"/>
</dbReference>
<dbReference type="EMBL" id="BGZK01001716">
    <property type="protein sequence ID" value="GBP85087.1"/>
    <property type="molecule type" value="Genomic_DNA"/>
</dbReference>
<proteinExistence type="predicted"/>
<reference evidence="2 3" key="1">
    <citation type="journal article" date="2019" name="Commun. Biol.">
        <title>The bagworm genome reveals a unique fibroin gene that provides high tensile strength.</title>
        <authorList>
            <person name="Kono N."/>
            <person name="Nakamura H."/>
            <person name="Ohtoshi R."/>
            <person name="Tomita M."/>
            <person name="Numata K."/>
            <person name="Arakawa K."/>
        </authorList>
    </citation>
    <scope>NUCLEOTIDE SEQUENCE [LARGE SCALE GENOMIC DNA]</scope>
</reference>
<dbReference type="AlphaFoldDB" id="A0A4C1ZEQ9"/>